<dbReference type="Proteomes" id="UP001229421">
    <property type="component" value="Unassembled WGS sequence"/>
</dbReference>
<evidence type="ECO:0000313" key="2">
    <source>
        <dbReference type="EMBL" id="KAK1408227.1"/>
    </source>
</evidence>
<feature type="transmembrane region" description="Helical" evidence="1">
    <location>
        <begin position="20"/>
        <end position="40"/>
    </location>
</feature>
<evidence type="ECO:0000313" key="3">
    <source>
        <dbReference type="Proteomes" id="UP001229421"/>
    </source>
</evidence>
<dbReference type="AlphaFoldDB" id="A0AAD8NGM8"/>
<reference evidence="2" key="1">
    <citation type="journal article" date="2023" name="bioRxiv">
        <title>Improved chromosome-level genome assembly for marigold (Tagetes erecta).</title>
        <authorList>
            <person name="Jiang F."/>
            <person name="Yuan L."/>
            <person name="Wang S."/>
            <person name="Wang H."/>
            <person name="Xu D."/>
            <person name="Wang A."/>
            <person name="Fan W."/>
        </authorList>
    </citation>
    <scope>NUCLEOTIDE SEQUENCE</scope>
    <source>
        <strain evidence="2">WSJ</strain>
        <tissue evidence="2">Leaf</tissue>
    </source>
</reference>
<organism evidence="2 3">
    <name type="scientific">Tagetes erecta</name>
    <name type="common">African marigold</name>
    <dbReference type="NCBI Taxonomy" id="13708"/>
    <lineage>
        <taxon>Eukaryota</taxon>
        <taxon>Viridiplantae</taxon>
        <taxon>Streptophyta</taxon>
        <taxon>Embryophyta</taxon>
        <taxon>Tracheophyta</taxon>
        <taxon>Spermatophyta</taxon>
        <taxon>Magnoliopsida</taxon>
        <taxon>eudicotyledons</taxon>
        <taxon>Gunneridae</taxon>
        <taxon>Pentapetalae</taxon>
        <taxon>asterids</taxon>
        <taxon>campanulids</taxon>
        <taxon>Asterales</taxon>
        <taxon>Asteraceae</taxon>
        <taxon>Asteroideae</taxon>
        <taxon>Heliantheae alliance</taxon>
        <taxon>Tageteae</taxon>
        <taxon>Tagetes</taxon>
    </lineage>
</organism>
<proteinExistence type="predicted"/>
<keyword evidence="1" id="KW-0812">Transmembrane</keyword>
<gene>
    <name evidence="2" type="ORF">QVD17_39862</name>
</gene>
<accession>A0AAD8NGM8</accession>
<sequence length="157" mass="18327">MDLKLDVRFLLLPLANHIFHHYTSVIIITLLLFVSIKVPVSLELTTSHLLRVQAIDLSISVTICFLCLIFMSTPHFWIVNSFLILFLSPWDELLVKMLKIVFWWLCYSLRSVHTNEVLCIFNDGHDEDEHRVDLLEELSLEVNDNFVVVDVDAQLEF</sequence>
<evidence type="ECO:0000256" key="1">
    <source>
        <dbReference type="SAM" id="Phobius"/>
    </source>
</evidence>
<keyword evidence="1" id="KW-0472">Membrane</keyword>
<keyword evidence="1" id="KW-1133">Transmembrane helix</keyword>
<name>A0AAD8NGM8_TARER</name>
<keyword evidence="3" id="KW-1185">Reference proteome</keyword>
<comment type="caution">
    <text evidence="2">The sequence shown here is derived from an EMBL/GenBank/DDBJ whole genome shotgun (WGS) entry which is preliminary data.</text>
</comment>
<feature type="transmembrane region" description="Helical" evidence="1">
    <location>
        <begin position="52"/>
        <end position="71"/>
    </location>
</feature>
<evidence type="ECO:0008006" key="4">
    <source>
        <dbReference type="Google" id="ProtNLM"/>
    </source>
</evidence>
<dbReference type="EMBL" id="JAUHHV010000011">
    <property type="protein sequence ID" value="KAK1408227.1"/>
    <property type="molecule type" value="Genomic_DNA"/>
</dbReference>
<protein>
    <recommendedName>
        <fullName evidence="4">Transmembrane protein</fullName>
    </recommendedName>
</protein>